<dbReference type="Pfam" id="PF03099">
    <property type="entry name" value="BPL_LplA_LipB"/>
    <property type="match status" value="1"/>
</dbReference>
<dbReference type="NCBIfam" id="TIGR00121">
    <property type="entry name" value="birA_ligase"/>
    <property type="match status" value="1"/>
</dbReference>
<keyword evidence="1 4" id="KW-0436">Ligase</keyword>
<dbReference type="InterPro" id="IPR045864">
    <property type="entry name" value="aa-tRNA-synth_II/BPL/LPL"/>
</dbReference>
<dbReference type="EMBL" id="WOSY01000007">
    <property type="protein sequence ID" value="NHN88733.1"/>
    <property type="molecule type" value="Genomic_DNA"/>
</dbReference>
<evidence type="ECO:0000256" key="2">
    <source>
        <dbReference type="SAM" id="MobiDB-lite"/>
    </source>
</evidence>
<evidence type="ECO:0000256" key="1">
    <source>
        <dbReference type="ARBA" id="ARBA00022598"/>
    </source>
</evidence>
<dbReference type="Gene3D" id="2.30.30.100">
    <property type="match status" value="1"/>
</dbReference>
<dbReference type="Gene3D" id="3.30.930.10">
    <property type="entry name" value="Bira Bifunctional Protein, Domain 2"/>
    <property type="match status" value="1"/>
</dbReference>
<dbReference type="PROSITE" id="PS51733">
    <property type="entry name" value="BPL_LPL_CATALYTIC"/>
    <property type="match status" value="1"/>
</dbReference>
<feature type="compositionally biased region" description="Basic residues" evidence="2">
    <location>
        <begin position="1"/>
        <end position="10"/>
    </location>
</feature>
<dbReference type="InterPro" id="IPR004143">
    <property type="entry name" value="BPL_LPL_catalytic"/>
</dbReference>
<feature type="domain" description="BPL/LPL catalytic" evidence="3">
    <location>
        <begin position="21"/>
        <end position="204"/>
    </location>
</feature>
<dbReference type="InterPro" id="IPR004408">
    <property type="entry name" value="Biotin_CoA_COase_ligase"/>
</dbReference>
<evidence type="ECO:0000313" key="4">
    <source>
        <dbReference type="EMBL" id="NHN88733.1"/>
    </source>
</evidence>
<dbReference type="Proteomes" id="UP000631653">
    <property type="component" value="Unassembled WGS sequence"/>
</dbReference>
<dbReference type="EC" id="6.3.4.15" evidence="4"/>
<protein>
    <submittedName>
        <fullName evidence="4">Biotin--[acetyl-CoA-carboxylase] ligase</fullName>
        <ecNumber evidence="4">6.3.4.15</ecNumber>
    </submittedName>
</protein>
<dbReference type="SUPFAM" id="SSF55681">
    <property type="entry name" value="Class II aaRS and biotin synthetases"/>
    <property type="match status" value="1"/>
</dbReference>
<name>A0ABX0JZG2_9PROT</name>
<comment type="caution">
    <text evidence="4">The sequence shown here is derived from an EMBL/GenBank/DDBJ whole genome shotgun (WGS) entry which is preliminary data.</text>
</comment>
<dbReference type="GO" id="GO:0004077">
    <property type="term" value="F:biotin--[biotin carboxyl-carrier protein] ligase activity"/>
    <property type="evidence" value="ECO:0007669"/>
    <property type="project" value="UniProtKB-EC"/>
</dbReference>
<organism evidence="4 5">
    <name type="scientific">Acetobacter conturbans</name>
    <dbReference type="NCBI Taxonomy" id="1737472"/>
    <lineage>
        <taxon>Bacteria</taxon>
        <taxon>Pseudomonadati</taxon>
        <taxon>Pseudomonadota</taxon>
        <taxon>Alphaproteobacteria</taxon>
        <taxon>Acetobacterales</taxon>
        <taxon>Acetobacteraceae</taxon>
        <taxon>Acetobacter</taxon>
    </lineage>
</organism>
<reference evidence="4 5" key="1">
    <citation type="journal article" date="2020" name="Int. J. Syst. Evol. Microbiol.">
        <title>Novel acetic acid bacteria from cider fermentations: Acetobacter conturbans sp. nov. and Acetobacter fallax sp. nov.</title>
        <authorList>
            <person name="Sombolestani A.S."/>
            <person name="Cleenwerck I."/>
            <person name="Cnockaert M."/>
            <person name="Borremans W."/>
            <person name="Wieme A.D."/>
            <person name="De Vuyst L."/>
            <person name="Vandamme P."/>
        </authorList>
    </citation>
    <scope>NUCLEOTIDE SEQUENCE [LARGE SCALE GENOMIC DNA]</scope>
    <source>
        <strain evidence="4 5">LMG 1627</strain>
    </source>
</reference>
<keyword evidence="5" id="KW-1185">Reference proteome</keyword>
<accession>A0ABX0JZG2</accession>
<gene>
    <name evidence="4" type="ORF">GOB81_08825</name>
</gene>
<evidence type="ECO:0000313" key="5">
    <source>
        <dbReference type="Proteomes" id="UP000631653"/>
    </source>
</evidence>
<dbReference type="PANTHER" id="PTHR12835:SF5">
    <property type="entry name" value="BIOTIN--PROTEIN LIGASE"/>
    <property type="match status" value="1"/>
</dbReference>
<feature type="region of interest" description="Disordered" evidence="2">
    <location>
        <begin position="1"/>
        <end position="23"/>
    </location>
</feature>
<sequence>MPRRPRHRRSLISPRTPERSSAVGHEVRLPGWRLACFDELPSTSDFCLRKAEEGEEDALAVLALHQTSPRGSRGRLWTDPGDSLALSALIRPDAAERKQPGAWAFIAALAFYDALSNGRSSSRLRIKWPNDIVLDGRKMAGILVEAGGGPRPWLVIGFGANLVASPAISGRKLACLAEWSASCAPRSVGERVLAALTHWRQVFQAQGFAAIRAGWLDRSLPVGAPLVVNGGGHYSEGRFAGIGEDGELLLDCNGRVERVITGEVLYGDPTVNALETGRAAGH</sequence>
<proteinExistence type="predicted"/>
<evidence type="ECO:0000259" key="3">
    <source>
        <dbReference type="PROSITE" id="PS51733"/>
    </source>
</evidence>
<dbReference type="PANTHER" id="PTHR12835">
    <property type="entry name" value="BIOTIN PROTEIN LIGASE"/>
    <property type="match status" value="1"/>
</dbReference>